<evidence type="ECO:0000256" key="8">
    <source>
        <dbReference type="ARBA" id="ARBA00023010"/>
    </source>
</evidence>
<dbReference type="EMBL" id="PQSP01000002">
    <property type="protein sequence ID" value="RUS67119.1"/>
    <property type="molecule type" value="Genomic_DNA"/>
</dbReference>
<evidence type="ECO:0000256" key="5">
    <source>
        <dbReference type="ARBA" id="ARBA00022692"/>
    </source>
</evidence>
<name>A0A433SED3_9BURK</name>
<comment type="function">
    <text evidence="10">Part of the twin-arginine translocation (Tat) system that transports large folded proteins containing a characteristic twin-arginine motif in their signal peptide across membranes. TatA could form the protein-conducting channel of the Tat system.</text>
</comment>
<dbReference type="NCBIfam" id="NF002813">
    <property type="entry name" value="PRK02958.1"/>
    <property type="match status" value="1"/>
</dbReference>
<dbReference type="Pfam" id="PF02416">
    <property type="entry name" value="TatA_B_E"/>
    <property type="match status" value="1"/>
</dbReference>
<dbReference type="GO" id="GO:0043953">
    <property type="term" value="P:protein transport by the Tat complex"/>
    <property type="evidence" value="ECO:0007669"/>
    <property type="project" value="UniProtKB-UniRule"/>
</dbReference>
<comment type="subunit">
    <text evidence="10">The Tat system comprises two distinct complexes: a TatABC complex, containing multiple copies of TatA, TatB and TatC subunits, and a separate TatA complex, containing only TatA subunits. Substrates initially bind to the TatABC complex, which probably triggers association of the separate TatA complex to form the active translocon.</text>
</comment>
<proteinExistence type="inferred from homology"/>
<sequence length="87" mass="9332">MGSFSIWHWLIVLLIVVLVFGTKKIKNIGQDLGSAVKGFKDGMKDGTTAEEQAAQQQQQVTVDKAASAVDAGQTIDVQAKDNQDNKG</sequence>
<dbReference type="NCBIfam" id="TIGR01411">
    <property type="entry name" value="tatAE"/>
    <property type="match status" value="1"/>
</dbReference>
<evidence type="ECO:0000256" key="3">
    <source>
        <dbReference type="ARBA" id="ARBA00022475"/>
    </source>
</evidence>
<dbReference type="AlphaFoldDB" id="A0A433SED3"/>
<evidence type="ECO:0000256" key="2">
    <source>
        <dbReference type="ARBA" id="ARBA00022448"/>
    </source>
</evidence>
<dbReference type="HAMAP" id="MF_00236">
    <property type="entry name" value="TatA_E"/>
    <property type="match status" value="1"/>
</dbReference>
<feature type="transmembrane region" description="Helical" evidence="10">
    <location>
        <begin position="6"/>
        <end position="22"/>
    </location>
</feature>
<dbReference type="RefSeq" id="WP_126978930.1">
    <property type="nucleotide sequence ID" value="NZ_PQSP01000002.1"/>
</dbReference>
<reference evidence="11 12" key="1">
    <citation type="submission" date="2018-01" db="EMBL/GenBank/DDBJ databases">
        <title>Saezia sanguinis gen. nov., sp. nov., in the order Burkholderiales isolated from human blood.</title>
        <authorList>
            <person name="Medina-Pascual M.J."/>
            <person name="Valdezate S."/>
            <person name="Monzon S."/>
            <person name="Cuesta I."/>
            <person name="Carrasco G."/>
            <person name="Villalon P."/>
            <person name="Saez-Nieto J.A."/>
        </authorList>
    </citation>
    <scope>NUCLEOTIDE SEQUENCE [LARGE SCALE GENOMIC DNA]</scope>
    <source>
        <strain evidence="11 12">CNM695-12</strain>
    </source>
</reference>
<keyword evidence="4" id="KW-0997">Cell inner membrane</keyword>
<keyword evidence="2 10" id="KW-0813">Transport</keyword>
<evidence type="ECO:0000256" key="9">
    <source>
        <dbReference type="ARBA" id="ARBA00023136"/>
    </source>
</evidence>
<dbReference type="PANTHER" id="PTHR42982">
    <property type="entry name" value="SEC-INDEPENDENT PROTEIN TRANSLOCASE PROTEIN TATA"/>
    <property type="match status" value="1"/>
</dbReference>
<dbReference type="PANTHER" id="PTHR42982:SF1">
    <property type="entry name" value="SEC-INDEPENDENT PROTEIN TRANSLOCASE PROTEIN TATA"/>
    <property type="match status" value="1"/>
</dbReference>
<comment type="subcellular location">
    <subcellularLocation>
        <location evidence="1 10">Cell membrane</location>
        <topology evidence="1 10">Single-pass membrane protein</topology>
    </subcellularLocation>
</comment>
<dbReference type="Gene3D" id="1.20.5.3310">
    <property type="match status" value="1"/>
</dbReference>
<keyword evidence="8 10" id="KW-0811">Translocation</keyword>
<keyword evidence="12" id="KW-1185">Reference proteome</keyword>
<dbReference type="Proteomes" id="UP000286947">
    <property type="component" value="Unassembled WGS sequence"/>
</dbReference>
<organism evidence="11 12">
    <name type="scientific">Saezia sanguinis</name>
    <dbReference type="NCBI Taxonomy" id="1965230"/>
    <lineage>
        <taxon>Bacteria</taxon>
        <taxon>Pseudomonadati</taxon>
        <taxon>Pseudomonadota</taxon>
        <taxon>Betaproteobacteria</taxon>
        <taxon>Burkholderiales</taxon>
        <taxon>Saeziaceae</taxon>
        <taxon>Saezia</taxon>
    </lineage>
</organism>
<dbReference type="InterPro" id="IPR003369">
    <property type="entry name" value="TatA/B/E"/>
</dbReference>
<evidence type="ECO:0000256" key="6">
    <source>
        <dbReference type="ARBA" id="ARBA00022927"/>
    </source>
</evidence>
<protein>
    <recommendedName>
        <fullName evidence="10">Sec-independent protein translocase protein TatA</fullName>
    </recommendedName>
</protein>
<evidence type="ECO:0000313" key="11">
    <source>
        <dbReference type="EMBL" id="RUS67119.1"/>
    </source>
</evidence>
<comment type="similarity">
    <text evidence="10">Belongs to the TatA/E family.</text>
</comment>
<keyword evidence="5 10" id="KW-0812">Transmembrane</keyword>
<gene>
    <name evidence="10 11" type="primary">tatA</name>
    <name evidence="11" type="ORF">CUZ56_01058</name>
</gene>
<dbReference type="GO" id="GO:0033281">
    <property type="term" value="C:TAT protein transport complex"/>
    <property type="evidence" value="ECO:0007669"/>
    <property type="project" value="UniProtKB-UniRule"/>
</dbReference>
<comment type="caution">
    <text evidence="11">The sequence shown here is derived from an EMBL/GenBank/DDBJ whole genome shotgun (WGS) entry which is preliminary data.</text>
</comment>
<keyword evidence="7 10" id="KW-1133">Transmembrane helix</keyword>
<accession>A0A433SED3</accession>
<keyword evidence="9 10" id="KW-0472">Membrane</keyword>
<evidence type="ECO:0000256" key="1">
    <source>
        <dbReference type="ARBA" id="ARBA00004162"/>
    </source>
</evidence>
<keyword evidence="3 10" id="KW-1003">Cell membrane</keyword>
<evidence type="ECO:0000313" key="12">
    <source>
        <dbReference type="Proteomes" id="UP000286947"/>
    </source>
</evidence>
<keyword evidence="6 10" id="KW-0653">Protein transport</keyword>
<evidence type="ECO:0000256" key="10">
    <source>
        <dbReference type="HAMAP-Rule" id="MF_00236"/>
    </source>
</evidence>
<dbReference type="GO" id="GO:0008320">
    <property type="term" value="F:protein transmembrane transporter activity"/>
    <property type="evidence" value="ECO:0007669"/>
    <property type="project" value="UniProtKB-UniRule"/>
</dbReference>
<evidence type="ECO:0000256" key="7">
    <source>
        <dbReference type="ARBA" id="ARBA00022989"/>
    </source>
</evidence>
<evidence type="ECO:0000256" key="4">
    <source>
        <dbReference type="ARBA" id="ARBA00022519"/>
    </source>
</evidence>
<dbReference type="InterPro" id="IPR006312">
    <property type="entry name" value="TatA/E"/>
</dbReference>